<keyword evidence="8 11" id="KW-0472">Membrane</keyword>
<dbReference type="AlphaFoldDB" id="A0A2S9K489"/>
<comment type="caution">
    <text evidence="15">The sequence shown here is derived from an EMBL/GenBank/DDBJ whole genome shotgun (WGS) entry which is preliminary data.</text>
</comment>
<keyword evidence="3" id="KW-0488">Methylation</keyword>
<evidence type="ECO:0000256" key="10">
    <source>
        <dbReference type="PROSITE-ProRule" id="PRU00284"/>
    </source>
</evidence>
<dbReference type="FunFam" id="3.30.450.20:FF:000046">
    <property type="entry name" value="Aerotaxis sensor receptor"/>
    <property type="match status" value="1"/>
</dbReference>
<evidence type="ECO:0000256" key="6">
    <source>
        <dbReference type="ARBA" id="ARBA00022692"/>
    </source>
</evidence>
<dbReference type="FunFam" id="1.10.287.950:FF:000001">
    <property type="entry name" value="Methyl-accepting chemotaxis sensory transducer"/>
    <property type="match status" value="1"/>
</dbReference>
<evidence type="ECO:0000256" key="7">
    <source>
        <dbReference type="ARBA" id="ARBA00022989"/>
    </source>
</evidence>
<dbReference type="InterPro" id="IPR000014">
    <property type="entry name" value="PAS"/>
</dbReference>
<feature type="transmembrane region" description="Helical" evidence="11">
    <location>
        <begin position="169"/>
        <end position="190"/>
    </location>
</feature>
<evidence type="ECO:0000256" key="1">
    <source>
        <dbReference type="ARBA" id="ARBA00004429"/>
    </source>
</evidence>
<dbReference type="InterPro" id="IPR001610">
    <property type="entry name" value="PAC"/>
</dbReference>
<feature type="domain" description="HAMP" evidence="14">
    <location>
        <begin position="218"/>
        <end position="270"/>
    </location>
</feature>
<dbReference type="OrthoDB" id="9763018at2"/>
<dbReference type="SUPFAM" id="SSF55785">
    <property type="entry name" value="PYP-like sensor domain (PAS domain)"/>
    <property type="match status" value="1"/>
</dbReference>
<keyword evidence="10" id="KW-0807">Transducer</keyword>
<dbReference type="SMART" id="SM00086">
    <property type="entry name" value="PAC"/>
    <property type="match status" value="1"/>
</dbReference>
<dbReference type="Pfam" id="PF08447">
    <property type="entry name" value="PAS_3"/>
    <property type="match status" value="1"/>
</dbReference>
<keyword evidence="4" id="KW-0145">Chemotaxis</keyword>
<dbReference type="PANTHER" id="PTHR43531:SF7">
    <property type="entry name" value="AEROTAXIS RECEPTOR"/>
    <property type="match status" value="1"/>
</dbReference>
<keyword evidence="16" id="KW-1185">Reference proteome</keyword>
<evidence type="ECO:0000313" key="16">
    <source>
        <dbReference type="Proteomes" id="UP000238589"/>
    </source>
</evidence>
<dbReference type="SUPFAM" id="SSF58104">
    <property type="entry name" value="Methyl-accepting chemotaxis protein (MCP) signaling domain"/>
    <property type="match status" value="1"/>
</dbReference>
<dbReference type="GO" id="GO:0052131">
    <property type="term" value="P:positive aerotaxis"/>
    <property type="evidence" value="ECO:0007669"/>
    <property type="project" value="UniProtKB-ARBA"/>
</dbReference>
<feature type="transmembrane region" description="Helical" evidence="11">
    <location>
        <begin position="196"/>
        <end position="214"/>
    </location>
</feature>
<evidence type="ECO:0000256" key="3">
    <source>
        <dbReference type="ARBA" id="ARBA00022481"/>
    </source>
</evidence>
<dbReference type="GO" id="GO:0007165">
    <property type="term" value="P:signal transduction"/>
    <property type="evidence" value="ECO:0007669"/>
    <property type="project" value="UniProtKB-KW"/>
</dbReference>
<protein>
    <submittedName>
        <fullName evidence="15">Chemotaxis protein</fullName>
    </submittedName>
</protein>
<dbReference type="EMBL" id="PVLQ01000031">
    <property type="protein sequence ID" value="PRD65286.1"/>
    <property type="molecule type" value="Genomic_DNA"/>
</dbReference>
<comment type="subcellular location">
    <subcellularLocation>
        <location evidence="1">Cell inner membrane</location>
        <topology evidence="1">Multi-pass membrane protein</topology>
    </subcellularLocation>
</comment>
<dbReference type="GO" id="GO:0005886">
    <property type="term" value="C:plasma membrane"/>
    <property type="evidence" value="ECO:0007669"/>
    <property type="project" value="UniProtKB-SubCell"/>
</dbReference>
<dbReference type="Gene3D" id="1.10.287.950">
    <property type="entry name" value="Methyl-accepting chemotaxis protein"/>
    <property type="match status" value="1"/>
</dbReference>
<proteinExistence type="inferred from homology"/>
<evidence type="ECO:0000256" key="9">
    <source>
        <dbReference type="ARBA" id="ARBA00029447"/>
    </source>
</evidence>
<dbReference type="SMART" id="SM00304">
    <property type="entry name" value="HAMP"/>
    <property type="match status" value="1"/>
</dbReference>
<feature type="domain" description="Methyl-accepting transducer" evidence="12">
    <location>
        <begin position="275"/>
        <end position="504"/>
    </location>
</feature>
<reference evidence="15 16" key="1">
    <citation type="submission" date="2018-03" db="EMBL/GenBank/DDBJ databases">
        <title>Comparative genomics illustrates the genes involved in a hyperalkaliphilic mechanisms of Serpentinomonas isolated from highly-alkaline calcium-rich serpentinized springs.</title>
        <authorList>
            <person name="Suzuki S."/>
            <person name="Ishii S."/>
            <person name="Walworth N."/>
            <person name="Bird L."/>
            <person name="Kuenen J.G."/>
            <person name="Nealson K.H."/>
        </authorList>
    </citation>
    <scope>NUCLEOTIDE SEQUENCE [LARGE SCALE GENOMIC DNA]</scope>
    <source>
        <strain evidence="15 16">P1</strain>
    </source>
</reference>
<dbReference type="PANTHER" id="PTHR43531">
    <property type="entry name" value="PROTEIN ICFG"/>
    <property type="match status" value="1"/>
</dbReference>
<keyword evidence="6 11" id="KW-0812">Transmembrane</keyword>
<dbReference type="CDD" id="cd00130">
    <property type="entry name" value="PAS"/>
    <property type="match status" value="1"/>
</dbReference>
<dbReference type="SMART" id="SM00283">
    <property type="entry name" value="MA"/>
    <property type="match status" value="1"/>
</dbReference>
<keyword evidence="2" id="KW-1003">Cell membrane</keyword>
<dbReference type="InterPro" id="IPR004089">
    <property type="entry name" value="MCPsignal_dom"/>
</dbReference>
<evidence type="ECO:0000256" key="4">
    <source>
        <dbReference type="ARBA" id="ARBA00022500"/>
    </source>
</evidence>
<keyword evidence="7 11" id="KW-1133">Transmembrane helix</keyword>
<dbReference type="NCBIfam" id="TIGR00229">
    <property type="entry name" value="sensory_box"/>
    <property type="match status" value="1"/>
</dbReference>
<evidence type="ECO:0000256" key="8">
    <source>
        <dbReference type="ARBA" id="ARBA00023136"/>
    </source>
</evidence>
<dbReference type="CDD" id="cd06225">
    <property type="entry name" value="HAMP"/>
    <property type="match status" value="1"/>
</dbReference>
<dbReference type="PROSITE" id="PS50885">
    <property type="entry name" value="HAMP"/>
    <property type="match status" value="1"/>
</dbReference>
<dbReference type="CDD" id="cd11386">
    <property type="entry name" value="MCP_signal"/>
    <property type="match status" value="1"/>
</dbReference>
<dbReference type="PROSITE" id="PS50112">
    <property type="entry name" value="PAS"/>
    <property type="match status" value="1"/>
</dbReference>
<dbReference type="InterPro" id="IPR004090">
    <property type="entry name" value="Chemotax_Me-accpt_rcpt"/>
</dbReference>
<evidence type="ECO:0000313" key="15">
    <source>
        <dbReference type="EMBL" id="PRD65286.1"/>
    </source>
</evidence>
<dbReference type="Proteomes" id="UP000238589">
    <property type="component" value="Unassembled WGS sequence"/>
</dbReference>
<gene>
    <name evidence="15" type="ORF">C6P64_09790</name>
</gene>
<dbReference type="InterPro" id="IPR013655">
    <property type="entry name" value="PAS_fold_3"/>
</dbReference>
<evidence type="ECO:0000259" key="13">
    <source>
        <dbReference type="PROSITE" id="PS50112"/>
    </source>
</evidence>
<evidence type="ECO:0000256" key="2">
    <source>
        <dbReference type="ARBA" id="ARBA00022475"/>
    </source>
</evidence>
<dbReference type="Pfam" id="PF00015">
    <property type="entry name" value="MCPsignal"/>
    <property type="match status" value="1"/>
</dbReference>
<evidence type="ECO:0000256" key="5">
    <source>
        <dbReference type="ARBA" id="ARBA00022519"/>
    </source>
</evidence>
<dbReference type="PROSITE" id="PS50111">
    <property type="entry name" value="CHEMOTAXIS_TRANSDUC_2"/>
    <property type="match status" value="1"/>
</dbReference>
<dbReference type="GO" id="GO:0004888">
    <property type="term" value="F:transmembrane signaling receptor activity"/>
    <property type="evidence" value="ECO:0007669"/>
    <property type="project" value="InterPro"/>
</dbReference>
<evidence type="ECO:0000259" key="12">
    <source>
        <dbReference type="PROSITE" id="PS50111"/>
    </source>
</evidence>
<dbReference type="RefSeq" id="WP_105748383.1">
    <property type="nucleotide sequence ID" value="NZ_PVLQ01000031.1"/>
</dbReference>
<dbReference type="PRINTS" id="PR00260">
    <property type="entry name" value="CHEMTRNSDUCR"/>
</dbReference>
<evidence type="ECO:0000256" key="11">
    <source>
        <dbReference type="SAM" id="Phobius"/>
    </source>
</evidence>
<dbReference type="InterPro" id="IPR051310">
    <property type="entry name" value="MCP_chemotaxis"/>
</dbReference>
<name>A0A2S9K489_9BURK</name>
<keyword evidence="5" id="KW-0997">Cell inner membrane</keyword>
<evidence type="ECO:0000259" key="14">
    <source>
        <dbReference type="PROSITE" id="PS50885"/>
    </source>
</evidence>
<dbReference type="SMART" id="SM00091">
    <property type="entry name" value="PAS"/>
    <property type="match status" value="1"/>
</dbReference>
<organism evidence="15 16">
    <name type="scientific">Malikia granosa</name>
    <dbReference type="NCBI Taxonomy" id="263067"/>
    <lineage>
        <taxon>Bacteria</taxon>
        <taxon>Pseudomonadati</taxon>
        <taxon>Pseudomonadota</taxon>
        <taxon>Betaproteobacteria</taxon>
        <taxon>Burkholderiales</taxon>
        <taxon>Comamonadaceae</taxon>
        <taxon>Malikia</taxon>
    </lineage>
</organism>
<accession>A0A2S9K489</accession>
<dbReference type="Pfam" id="PF00672">
    <property type="entry name" value="HAMP"/>
    <property type="match status" value="1"/>
</dbReference>
<dbReference type="InterPro" id="IPR003660">
    <property type="entry name" value="HAMP_dom"/>
</dbReference>
<feature type="domain" description="PAS" evidence="13">
    <location>
        <begin position="11"/>
        <end position="76"/>
    </location>
</feature>
<dbReference type="InterPro" id="IPR035965">
    <property type="entry name" value="PAS-like_dom_sf"/>
</dbReference>
<dbReference type="Gene3D" id="3.30.450.20">
    <property type="entry name" value="PAS domain"/>
    <property type="match status" value="1"/>
</dbReference>
<comment type="similarity">
    <text evidence="9">Belongs to the methyl-accepting chemotaxis (MCP) protein family.</text>
</comment>
<sequence length="524" mass="55997">MRVNQPVTQREHLLSDTRSIVSMTDTQSRITYVNPYFVEVSGFSEDELLGQPHNIVRHPDMPPEAFEDMWATLKQGIPWTGLVKNRCKNGDFYWVNANVTPVYENGQITGYMSVRTKPAREAIQAVEPIYRQFREGRAQGLAIEQGAVVRTGLAGFWAKLGKTRLSVRLALGLGLPSAGLAALGLSALLGQVPGPGLLGLLSLCGLLLALWLWVTLYRQVVAPLEHATRVARTIAGGDMKIELEVAGTDEFSQLLRALRQVALNLNTIVGDVRDNVDTMQAGMTEIAAGNLSLSQRTEAQAASLEETAASLEQFVSNMHQSVDNSLQANQLAAKASGVASQGGEVISHFGGTMNEISASAEKIVDIIGLIDGIAFQTNILALNASVEAARAGEQGRGFAVVAGEVRSLAGRSAAAAKDIKQLIGDSIAKVQAGTRQVGQATATMEEIVKSVKDVSQIMGELAVLTQEQNQGINQINTAVVHLDSVTQQNAALVEQNAAASESLVQQADQLRQAMNVFKLARAVA</sequence>